<name>A0A7J9IW22_9ROSI</name>
<dbReference type="Proteomes" id="UP000593575">
    <property type="component" value="Unassembled WGS sequence"/>
</dbReference>
<protein>
    <submittedName>
        <fullName evidence="1">Uncharacterized protein</fullName>
    </submittedName>
</protein>
<dbReference type="AlphaFoldDB" id="A0A7J9IW22"/>
<keyword evidence="2" id="KW-1185">Reference proteome</keyword>
<organism evidence="1 2">
    <name type="scientific">Gossypium armourianum</name>
    <dbReference type="NCBI Taxonomy" id="34283"/>
    <lineage>
        <taxon>Eukaryota</taxon>
        <taxon>Viridiplantae</taxon>
        <taxon>Streptophyta</taxon>
        <taxon>Embryophyta</taxon>
        <taxon>Tracheophyta</taxon>
        <taxon>Spermatophyta</taxon>
        <taxon>Magnoliopsida</taxon>
        <taxon>eudicotyledons</taxon>
        <taxon>Gunneridae</taxon>
        <taxon>Pentapetalae</taxon>
        <taxon>rosids</taxon>
        <taxon>malvids</taxon>
        <taxon>Malvales</taxon>
        <taxon>Malvaceae</taxon>
        <taxon>Malvoideae</taxon>
        <taxon>Gossypium</taxon>
    </lineage>
</organism>
<reference evidence="1 2" key="1">
    <citation type="journal article" date="2019" name="Genome Biol. Evol.">
        <title>Insights into the evolution of the New World diploid cottons (Gossypium, subgenus Houzingenia) based on genome sequencing.</title>
        <authorList>
            <person name="Grover C.E."/>
            <person name="Arick M.A. 2nd"/>
            <person name="Thrash A."/>
            <person name="Conover J.L."/>
            <person name="Sanders W.S."/>
            <person name="Peterson D.G."/>
            <person name="Frelichowski J.E."/>
            <person name="Scheffler J.A."/>
            <person name="Scheffler B.E."/>
            <person name="Wendel J.F."/>
        </authorList>
    </citation>
    <scope>NUCLEOTIDE SEQUENCE [LARGE SCALE GENOMIC DNA]</scope>
    <source>
        <strain evidence="1">6</strain>
        <tissue evidence="1">Leaf</tissue>
    </source>
</reference>
<evidence type="ECO:0000313" key="2">
    <source>
        <dbReference type="Proteomes" id="UP000593575"/>
    </source>
</evidence>
<dbReference type="EMBL" id="JABFAE010000004">
    <property type="protein sequence ID" value="MBA0826320.1"/>
    <property type="molecule type" value="Genomic_DNA"/>
</dbReference>
<comment type="caution">
    <text evidence="1">The sequence shown here is derived from an EMBL/GenBank/DDBJ whole genome shotgun (WGS) entry which is preliminary data.</text>
</comment>
<evidence type="ECO:0000313" key="1">
    <source>
        <dbReference type="EMBL" id="MBA0826320.1"/>
    </source>
</evidence>
<gene>
    <name evidence="1" type="ORF">Goarm_011182</name>
</gene>
<accession>A0A7J9IW22</accession>
<sequence length="249" mass="27288">MARKGLPKMIGTSLSASKSNTIKSVGKINLSTLTKTSSTFISILQALPTYALSVFLTHRAPSRRCIPRTKGCGALVKIKIDGGLCLHGDKVCLPNGMGGLGFKDIRLFNIALLSRQSSIATTANALKKGFGWQNVNKECHRCGAGTKNLIHAFKDCPTTLAILTCGGLDGRLINNNYEHCIKWIEESWEKPLRGTVKFNFDAAMSNTKTGYGIIVRDFEGFIIGGSFSFKKEEMVTDWVKIYAFEEILN</sequence>
<proteinExistence type="predicted"/>